<dbReference type="AlphaFoldDB" id="A0A7W9BCY8"/>
<dbReference type="EMBL" id="JACIJK010000005">
    <property type="protein sequence ID" value="MBB5714969.1"/>
    <property type="molecule type" value="Genomic_DNA"/>
</dbReference>
<evidence type="ECO:0000313" key="1">
    <source>
        <dbReference type="EMBL" id="MBB5714969.1"/>
    </source>
</evidence>
<reference evidence="1 2" key="1">
    <citation type="submission" date="2020-08" db="EMBL/GenBank/DDBJ databases">
        <title>Genomic Encyclopedia of Type Strains, Phase IV (KMG-IV): sequencing the most valuable type-strain genomes for metagenomic binning, comparative biology and taxonomic classification.</title>
        <authorList>
            <person name="Goeker M."/>
        </authorList>
    </citation>
    <scope>NUCLEOTIDE SEQUENCE [LARGE SCALE GENOMIC DNA]</scope>
    <source>
        <strain evidence="1 2">DSM 100044</strain>
    </source>
</reference>
<comment type="caution">
    <text evidence="1">The sequence shown here is derived from an EMBL/GenBank/DDBJ whole genome shotgun (WGS) entry which is preliminary data.</text>
</comment>
<dbReference type="RefSeq" id="WP_184056843.1">
    <property type="nucleotide sequence ID" value="NZ_JACIJK010000005.1"/>
</dbReference>
<gene>
    <name evidence="1" type="ORF">FHS94_001810</name>
</gene>
<name>A0A7W9BCY8_9SPHN</name>
<sequence>MPRALPSFDLRRILLALLALGLVLRMGAGCDAMAAPLKPAAQQSHCTDMPAKPDKPLKMDAAACALCVTLPGATPASYGVAVPAAGASDPSRPLLLAGLAGGPAPPPPRAA</sequence>
<protein>
    <recommendedName>
        <fullName evidence="3">DUF2946 domain-containing protein</fullName>
    </recommendedName>
</protein>
<organism evidence="1 2">
    <name type="scientific">Sphingomonas aerophila</name>
    <dbReference type="NCBI Taxonomy" id="1344948"/>
    <lineage>
        <taxon>Bacteria</taxon>
        <taxon>Pseudomonadati</taxon>
        <taxon>Pseudomonadota</taxon>
        <taxon>Alphaproteobacteria</taxon>
        <taxon>Sphingomonadales</taxon>
        <taxon>Sphingomonadaceae</taxon>
        <taxon>Sphingomonas</taxon>
    </lineage>
</organism>
<proteinExistence type="predicted"/>
<evidence type="ECO:0008006" key="3">
    <source>
        <dbReference type="Google" id="ProtNLM"/>
    </source>
</evidence>
<dbReference type="Proteomes" id="UP000546200">
    <property type="component" value="Unassembled WGS sequence"/>
</dbReference>
<accession>A0A7W9BCY8</accession>
<evidence type="ECO:0000313" key="2">
    <source>
        <dbReference type="Proteomes" id="UP000546200"/>
    </source>
</evidence>
<keyword evidence="2" id="KW-1185">Reference proteome</keyword>